<dbReference type="Pfam" id="PF13407">
    <property type="entry name" value="Peripla_BP_4"/>
    <property type="match status" value="1"/>
</dbReference>
<comment type="similarity">
    <text evidence="2">Belongs to the bacterial solute-binding protein 2 family.</text>
</comment>
<evidence type="ECO:0000256" key="3">
    <source>
        <dbReference type="SAM" id="SignalP"/>
    </source>
</evidence>
<dbReference type="GO" id="GO:0030246">
    <property type="term" value="F:carbohydrate binding"/>
    <property type="evidence" value="ECO:0007669"/>
    <property type="project" value="TreeGrafter"/>
</dbReference>
<dbReference type="PANTHER" id="PTHR30036:SF7">
    <property type="entry name" value="ABC TRANSPORTER PERIPLASMIC-BINDING PROTEIN YPHF"/>
    <property type="match status" value="1"/>
</dbReference>
<dbReference type="RefSeq" id="WP_212999622.1">
    <property type="nucleotide sequence ID" value="NZ_BAAATW010000010.1"/>
</dbReference>
<comment type="subcellular location">
    <subcellularLocation>
        <location evidence="1">Cell envelope</location>
    </subcellularLocation>
</comment>
<feature type="chain" id="PRO_5036995736" description="Periplasmic binding protein domain-containing protein" evidence="3">
    <location>
        <begin position="32"/>
        <end position="386"/>
    </location>
</feature>
<keyword evidence="3" id="KW-0732">Signal</keyword>
<dbReference type="InterPro" id="IPR050555">
    <property type="entry name" value="Bact_Solute-Bind_Prot2"/>
</dbReference>
<dbReference type="InterPro" id="IPR028082">
    <property type="entry name" value="Peripla_BP_I"/>
</dbReference>
<dbReference type="PANTHER" id="PTHR30036">
    <property type="entry name" value="D-XYLOSE-BINDING PERIPLASMIC PROTEIN"/>
    <property type="match status" value="1"/>
</dbReference>
<evidence type="ECO:0000313" key="6">
    <source>
        <dbReference type="Proteomes" id="UP000680865"/>
    </source>
</evidence>
<feature type="signal peptide" evidence="3">
    <location>
        <begin position="1"/>
        <end position="31"/>
    </location>
</feature>
<accession>A0A919SQ67</accession>
<keyword evidence="6" id="KW-1185">Reference proteome</keyword>
<gene>
    <name evidence="5" type="ORF">Aco04nite_49660</name>
</gene>
<dbReference type="GO" id="GO:0030288">
    <property type="term" value="C:outer membrane-bounded periplasmic space"/>
    <property type="evidence" value="ECO:0007669"/>
    <property type="project" value="TreeGrafter"/>
</dbReference>
<dbReference type="Proteomes" id="UP000680865">
    <property type="component" value="Unassembled WGS sequence"/>
</dbReference>
<sequence length="386" mass="39658">MPTTPSRENRTVLSLAAATLLLLAGCSSGSADTSSSTTSASGPLAGKVAQLEKAGDTYAAPSEPISGLAQVKGATVYYIPITQQAPQFGVTETALKTAFGKAGVTLQTCNGNGNPTGISACLNQATSAKAGAIITDAISYGLAANSFDAAIAAGIPVLNTNQIEDAAHPRAAKLGYIYAPGDKMMVAAADWIINDSNGKAEVVINQSTDGPAPAAYVDAAEAEFAKECPACKVTINPISTANFSLIPASTSSALLKNPNVKYVVSEFDQFVQPTLGGVQQAGRIAAVKGLTGGAQLTGLQMLKTKNFIYAAAGQASAYQGWADADAVLRMMTGTAGDELPEYTIPIRLFTRDNIGDVALTQAAEASGEWYGPTGYPEEFLKLWGLS</sequence>
<evidence type="ECO:0000256" key="2">
    <source>
        <dbReference type="ARBA" id="ARBA00007639"/>
    </source>
</evidence>
<dbReference type="InterPro" id="IPR025997">
    <property type="entry name" value="SBP_2_dom"/>
</dbReference>
<reference evidence="5" key="1">
    <citation type="submission" date="2021-03" db="EMBL/GenBank/DDBJ databases">
        <title>Whole genome shotgun sequence of Actinoplanes consettensis NBRC 14913.</title>
        <authorList>
            <person name="Komaki H."/>
            <person name="Tamura T."/>
        </authorList>
    </citation>
    <scope>NUCLEOTIDE SEQUENCE</scope>
    <source>
        <strain evidence="5">NBRC 14913</strain>
    </source>
</reference>
<evidence type="ECO:0000313" key="5">
    <source>
        <dbReference type="EMBL" id="GIM76295.1"/>
    </source>
</evidence>
<comment type="caution">
    <text evidence="5">The sequence shown here is derived from an EMBL/GenBank/DDBJ whole genome shotgun (WGS) entry which is preliminary data.</text>
</comment>
<feature type="domain" description="Periplasmic binding protein" evidence="4">
    <location>
        <begin position="77"/>
        <end position="333"/>
    </location>
</feature>
<evidence type="ECO:0000259" key="4">
    <source>
        <dbReference type="Pfam" id="PF13407"/>
    </source>
</evidence>
<dbReference type="PROSITE" id="PS51257">
    <property type="entry name" value="PROKAR_LIPOPROTEIN"/>
    <property type="match status" value="1"/>
</dbReference>
<name>A0A919SQ67_9ACTN</name>
<protein>
    <recommendedName>
        <fullName evidence="4">Periplasmic binding protein domain-containing protein</fullName>
    </recommendedName>
</protein>
<dbReference type="Gene3D" id="3.40.50.2300">
    <property type="match status" value="2"/>
</dbReference>
<dbReference type="AlphaFoldDB" id="A0A919SQ67"/>
<dbReference type="EMBL" id="BOQP01000027">
    <property type="protein sequence ID" value="GIM76295.1"/>
    <property type="molecule type" value="Genomic_DNA"/>
</dbReference>
<evidence type="ECO:0000256" key="1">
    <source>
        <dbReference type="ARBA" id="ARBA00004196"/>
    </source>
</evidence>
<proteinExistence type="inferred from homology"/>
<organism evidence="5 6">
    <name type="scientific">Winogradskya consettensis</name>
    <dbReference type="NCBI Taxonomy" id="113560"/>
    <lineage>
        <taxon>Bacteria</taxon>
        <taxon>Bacillati</taxon>
        <taxon>Actinomycetota</taxon>
        <taxon>Actinomycetes</taxon>
        <taxon>Micromonosporales</taxon>
        <taxon>Micromonosporaceae</taxon>
        <taxon>Winogradskya</taxon>
    </lineage>
</organism>
<dbReference type="SUPFAM" id="SSF53822">
    <property type="entry name" value="Periplasmic binding protein-like I"/>
    <property type="match status" value="1"/>
</dbReference>